<gene>
    <name evidence="2" type="ORF">BTO18_04475</name>
</gene>
<sequence>MMLDLPVYIPTAFILITIYIIFAFVKSNNLKKTTLPIIFGWSVLISILASIGFYQYTEGDKFSTFPLVLIPAAIFIGYLCKNKSFYEKRDLKWSIAVHIVRFPVELLLFQLAVRDLLPIEMTFKGWNFDIIPGITSIFLLIWMKFRSVDNKILLGWNILGLILIFFILSNGFLSQELLYKKFGYTVPNKAITYFPMILLGGVIVPVVIYTHISDILILLKKQS</sequence>
<evidence type="ECO:0000256" key="1">
    <source>
        <dbReference type="SAM" id="Phobius"/>
    </source>
</evidence>
<dbReference type="EMBL" id="MSCN01000001">
    <property type="protein sequence ID" value="PQJ78488.1"/>
    <property type="molecule type" value="Genomic_DNA"/>
</dbReference>
<comment type="caution">
    <text evidence="2">The sequence shown here is derived from an EMBL/GenBank/DDBJ whole genome shotgun (WGS) entry which is preliminary data.</text>
</comment>
<evidence type="ECO:0000313" key="3">
    <source>
        <dbReference type="Proteomes" id="UP000238882"/>
    </source>
</evidence>
<keyword evidence="1" id="KW-1133">Transmembrane helix</keyword>
<dbReference type="Proteomes" id="UP000238882">
    <property type="component" value="Unassembled WGS sequence"/>
</dbReference>
<name>A0A2S7WLL5_9FLAO</name>
<dbReference type="AlphaFoldDB" id="A0A2S7WLL5"/>
<dbReference type="RefSeq" id="WP_105015079.1">
    <property type="nucleotide sequence ID" value="NZ_MSCN01000001.1"/>
</dbReference>
<accession>A0A2S7WLL5</accession>
<reference evidence="2 3" key="1">
    <citation type="submission" date="2016-12" db="EMBL/GenBank/DDBJ databases">
        <title>Trade-off between light-utilization and light-protection in marine flavobacteria.</title>
        <authorList>
            <person name="Kumagai Y."/>
            <person name="Yoshizawa S."/>
            <person name="Kogure K."/>
            <person name="Iwasaki W."/>
        </authorList>
    </citation>
    <scope>NUCLEOTIDE SEQUENCE [LARGE SCALE GENOMIC DNA]</scope>
    <source>
        <strain evidence="2 3">NBRC 108759</strain>
    </source>
</reference>
<feature type="transmembrane region" description="Helical" evidence="1">
    <location>
        <begin position="154"/>
        <end position="173"/>
    </location>
</feature>
<keyword evidence="3" id="KW-1185">Reference proteome</keyword>
<proteinExistence type="predicted"/>
<keyword evidence="1" id="KW-0472">Membrane</keyword>
<organism evidence="2 3">
    <name type="scientific">Polaribacter porphyrae</name>
    <dbReference type="NCBI Taxonomy" id="1137780"/>
    <lineage>
        <taxon>Bacteria</taxon>
        <taxon>Pseudomonadati</taxon>
        <taxon>Bacteroidota</taxon>
        <taxon>Flavobacteriia</taxon>
        <taxon>Flavobacteriales</taxon>
        <taxon>Flavobacteriaceae</taxon>
    </lineage>
</organism>
<feature type="transmembrane region" description="Helical" evidence="1">
    <location>
        <begin position="193"/>
        <end position="219"/>
    </location>
</feature>
<feature type="transmembrane region" description="Helical" evidence="1">
    <location>
        <begin position="6"/>
        <end position="25"/>
    </location>
</feature>
<protein>
    <submittedName>
        <fullName evidence="2">Uncharacterized protein</fullName>
    </submittedName>
</protein>
<keyword evidence="1" id="KW-0812">Transmembrane</keyword>
<evidence type="ECO:0000313" key="2">
    <source>
        <dbReference type="EMBL" id="PQJ78488.1"/>
    </source>
</evidence>
<feature type="transmembrane region" description="Helical" evidence="1">
    <location>
        <begin position="37"/>
        <end position="56"/>
    </location>
</feature>
<dbReference type="OrthoDB" id="675847at2"/>
<feature type="transmembrane region" description="Helical" evidence="1">
    <location>
        <begin position="62"/>
        <end position="81"/>
    </location>
</feature>